<evidence type="ECO:0000256" key="3">
    <source>
        <dbReference type="ARBA" id="ARBA00022670"/>
    </source>
</evidence>
<keyword evidence="4" id="KW-0378">Hydrolase</keyword>
<keyword evidence="5" id="KW-0788">Thiol protease</keyword>
<name>A0A0Z8KIJ0_STRSU</name>
<dbReference type="InterPro" id="IPR002901">
    <property type="entry name" value="MGlyc_endo_b_GlcNAc-like_dom"/>
</dbReference>
<accession>A0A0Z8KIJ0</accession>
<evidence type="ECO:0000256" key="4">
    <source>
        <dbReference type="ARBA" id="ARBA00022801"/>
    </source>
</evidence>
<dbReference type="RefSeq" id="WP_044673607.1">
    <property type="nucleotide sequence ID" value="NZ_CEDG01000011.1"/>
</dbReference>
<comment type="similarity">
    <text evidence="2">Belongs to the glycosyl hydrolase 73 family.</text>
</comment>
<protein>
    <submittedName>
        <fullName evidence="8">Prophage LambdaSa2, lysin</fullName>
    </submittedName>
</protein>
<dbReference type="PROSITE" id="PS51935">
    <property type="entry name" value="NLPC_P60"/>
    <property type="match status" value="1"/>
</dbReference>
<evidence type="ECO:0000256" key="2">
    <source>
        <dbReference type="ARBA" id="ARBA00010266"/>
    </source>
</evidence>
<feature type="domain" description="NlpC/P60" evidence="7">
    <location>
        <begin position="2"/>
        <end position="144"/>
    </location>
</feature>
<evidence type="ECO:0000256" key="6">
    <source>
        <dbReference type="SAM" id="MobiDB-lite"/>
    </source>
</evidence>
<dbReference type="Pfam" id="PF05382">
    <property type="entry name" value="Amidase_5"/>
    <property type="match status" value="1"/>
</dbReference>
<gene>
    <name evidence="8" type="ORF">ERS132452_00677</name>
</gene>
<dbReference type="EMBL" id="FIIN01000003">
    <property type="protein sequence ID" value="CYV72903.1"/>
    <property type="molecule type" value="Genomic_DNA"/>
</dbReference>
<evidence type="ECO:0000259" key="7">
    <source>
        <dbReference type="PROSITE" id="PS51935"/>
    </source>
</evidence>
<dbReference type="InterPro" id="IPR013168">
    <property type="entry name" value="Cpl_7_lyso_C"/>
</dbReference>
<organism evidence="8 9">
    <name type="scientific">Streptococcus suis</name>
    <dbReference type="NCBI Taxonomy" id="1307"/>
    <lineage>
        <taxon>Bacteria</taxon>
        <taxon>Bacillati</taxon>
        <taxon>Bacillota</taxon>
        <taxon>Bacilli</taxon>
        <taxon>Lactobacillales</taxon>
        <taxon>Streptococcaceae</taxon>
        <taxon>Streptococcus</taxon>
    </lineage>
</organism>
<feature type="region of interest" description="Disordered" evidence="6">
    <location>
        <begin position="234"/>
        <end position="275"/>
    </location>
</feature>
<dbReference type="InterPro" id="IPR008044">
    <property type="entry name" value="Phage_lysin"/>
</dbReference>
<reference evidence="8 9" key="1">
    <citation type="submission" date="2016-02" db="EMBL/GenBank/DDBJ databases">
        <authorList>
            <consortium name="Pathogen Informatics"/>
        </authorList>
    </citation>
    <scope>NUCLEOTIDE SEQUENCE [LARGE SCALE GENOMIC DNA]</scope>
    <source>
        <strain evidence="8 9">LSS90</strain>
    </source>
</reference>
<dbReference type="AlphaFoldDB" id="A0A0Z8KIJ0"/>
<dbReference type="InterPro" id="IPR000064">
    <property type="entry name" value="NLP_P60_dom"/>
</dbReference>
<dbReference type="Gene3D" id="1.10.530.10">
    <property type="match status" value="1"/>
</dbReference>
<dbReference type="Gene3D" id="3.90.1720.10">
    <property type="entry name" value="endopeptidase domain like (from Nostoc punctiforme)"/>
    <property type="match status" value="1"/>
</dbReference>
<dbReference type="GO" id="GO:0006508">
    <property type="term" value="P:proteolysis"/>
    <property type="evidence" value="ECO:0007669"/>
    <property type="project" value="UniProtKB-KW"/>
</dbReference>
<comment type="similarity">
    <text evidence="1">Belongs to the peptidase C40 family.</text>
</comment>
<dbReference type="SUPFAM" id="SSF54001">
    <property type="entry name" value="Cysteine proteinases"/>
    <property type="match status" value="1"/>
</dbReference>
<evidence type="ECO:0000256" key="1">
    <source>
        <dbReference type="ARBA" id="ARBA00007074"/>
    </source>
</evidence>
<evidence type="ECO:0000256" key="5">
    <source>
        <dbReference type="ARBA" id="ARBA00022807"/>
    </source>
</evidence>
<sequence length="481" mass="51646">MAVNIEAAIAWMSARVGKVTYSMDYRNGPGSYDCSSSVYYALMSAGAISAGWAVNTEYEHDWLIKNGYKLIAENQDWDAKRGDIFIWGRRGQSSGAGGHTGIFVDPDNIIHCNYANNSITINNYNQTAAASGWMYCYVYRLANQPTTSPSGKTLDTLVKETLAGKYGNGDQRKAALGNQYEAVMAVINGKATAPKKTVDQLAQEVIQGKHGNGEDRKKSLGPDYDAVQKRVTEILKGSPSGNTPKTPSDAPKSEVVNSSTEPKTEGTGATGKATDTKITKEDGDLSFNGAILKKSVLDVILAKCKEHNILPSYAITVLHFEGLWGTSAVGKADNNWGGMTWTGKGERPSGVTVTQGTARPANEGGHYMHYASVDDFLADWFYLLRSGGSYKVSGAKTFSEAIKGMFKTGGAVYDYAATGYDNYLVGMSSRLKAIEAENGSLAKFDTATVTDVGSTDKIEVNIEGIEISINGVTYTLSKKPV</sequence>
<dbReference type="Proteomes" id="UP000071765">
    <property type="component" value="Unassembled WGS sequence"/>
</dbReference>
<keyword evidence="3" id="KW-0645">Protease</keyword>
<evidence type="ECO:0000313" key="9">
    <source>
        <dbReference type="Proteomes" id="UP000071765"/>
    </source>
</evidence>
<dbReference type="SMART" id="SM01095">
    <property type="entry name" value="Cpl-7"/>
    <property type="match status" value="2"/>
</dbReference>
<proteinExistence type="inferred from homology"/>
<dbReference type="SMART" id="SM00047">
    <property type="entry name" value="LYZ2"/>
    <property type="match status" value="1"/>
</dbReference>
<dbReference type="Pfam" id="PF08230">
    <property type="entry name" value="CW_7"/>
    <property type="match status" value="2"/>
</dbReference>
<evidence type="ECO:0000313" key="8">
    <source>
        <dbReference type="EMBL" id="CYV72903.1"/>
    </source>
</evidence>
<dbReference type="GO" id="GO:0008234">
    <property type="term" value="F:cysteine-type peptidase activity"/>
    <property type="evidence" value="ECO:0007669"/>
    <property type="project" value="UniProtKB-KW"/>
</dbReference>
<dbReference type="InterPro" id="IPR038765">
    <property type="entry name" value="Papain-like_cys_pep_sf"/>
</dbReference>
<dbReference type="GO" id="GO:0004040">
    <property type="term" value="F:amidase activity"/>
    <property type="evidence" value="ECO:0007669"/>
    <property type="project" value="InterPro"/>
</dbReference>